<protein>
    <submittedName>
        <fullName evidence="5">Aminotransferase III</fullName>
    </submittedName>
</protein>
<dbReference type="InterPro" id="IPR036291">
    <property type="entry name" value="NAD(P)-bd_dom_sf"/>
</dbReference>
<dbReference type="InterPro" id="IPR015422">
    <property type="entry name" value="PyrdxlP-dep_Trfase_small"/>
</dbReference>
<dbReference type="SUPFAM" id="SSF53383">
    <property type="entry name" value="PLP-dependent transferases"/>
    <property type="match status" value="1"/>
</dbReference>
<evidence type="ECO:0000256" key="2">
    <source>
        <dbReference type="ARBA" id="ARBA00022576"/>
    </source>
</evidence>
<dbReference type="InterPro" id="IPR015424">
    <property type="entry name" value="PyrdxlP-dep_Trfase"/>
</dbReference>
<comment type="caution">
    <text evidence="5">The sequence shown here is derived from an EMBL/GenBank/DDBJ whole genome shotgun (WGS) entry which is preliminary data.</text>
</comment>
<gene>
    <name evidence="5" type="ORF">C5Y83_07865</name>
</gene>
<keyword evidence="2 5" id="KW-0032">Aminotransferase</keyword>
<dbReference type="Proteomes" id="UP000238322">
    <property type="component" value="Unassembled WGS sequence"/>
</dbReference>
<dbReference type="Pfam" id="PF18563">
    <property type="entry name" value="TubC_N"/>
    <property type="match status" value="1"/>
</dbReference>
<evidence type="ECO:0000313" key="5">
    <source>
        <dbReference type="EMBL" id="PQO37849.1"/>
    </source>
</evidence>
<evidence type="ECO:0000256" key="3">
    <source>
        <dbReference type="ARBA" id="ARBA00022898"/>
    </source>
</evidence>
<dbReference type="PANTHER" id="PTHR11986:SF121">
    <property type="entry name" value="BLR3010 PROTEIN"/>
    <property type="match status" value="1"/>
</dbReference>
<evidence type="ECO:0000259" key="4">
    <source>
        <dbReference type="Pfam" id="PF18563"/>
    </source>
</evidence>
<organism evidence="5 6">
    <name type="scientific">Blastopirellula marina</name>
    <dbReference type="NCBI Taxonomy" id="124"/>
    <lineage>
        <taxon>Bacteria</taxon>
        <taxon>Pseudomonadati</taxon>
        <taxon>Planctomycetota</taxon>
        <taxon>Planctomycetia</taxon>
        <taxon>Pirellulales</taxon>
        <taxon>Pirellulaceae</taxon>
        <taxon>Blastopirellula</taxon>
    </lineage>
</organism>
<dbReference type="InterPro" id="IPR044894">
    <property type="entry name" value="TubC_N_sf"/>
</dbReference>
<dbReference type="InterPro" id="IPR005814">
    <property type="entry name" value="Aminotrans_3"/>
</dbReference>
<dbReference type="Gene3D" id="3.40.640.10">
    <property type="entry name" value="Type I PLP-dependent aspartate aminotransferase-like (Major domain)"/>
    <property type="match status" value="1"/>
</dbReference>
<evidence type="ECO:0000256" key="1">
    <source>
        <dbReference type="ARBA" id="ARBA00001933"/>
    </source>
</evidence>
<keyword evidence="5" id="KW-0808">Transferase</keyword>
<dbReference type="InterPro" id="IPR041464">
    <property type="entry name" value="TubC_N"/>
</dbReference>
<name>A0A2S8G082_9BACT</name>
<dbReference type="InterPro" id="IPR015421">
    <property type="entry name" value="PyrdxlP-dep_Trfase_major"/>
</dbReference>
<dbReference type="Pfam" id="PF00202">
    <property type="entry name" value="Aminotran_3"/>
    <property type="match status" value="1"/>
</dbReference>
<dbReference type="SUPFAM" id="SSF51735">
    <property type="entry name" value="NAD(P)-binding Rossmann-fold domains"/>
    <property type="match status" value="1"/>
</dbReference>
<keyword evidence="3" id="KW-0663">Pyridoxal phosphate</keyword>
<feature type="domain" description="TubC N-terminal docking" evidence="4">
    <location>
        <begin position="12"/>
        <end position="61"/>
    </location>
</feature>
<dbReference type="PROSITE" id="PS00600">
    <property type="entry name" value="AA_TRANSFER_CLASS_3"/>
    <property type="match status" value="1"/>
</dbReference>
<dbReference type="CDD" id="cd00610">
    <property type="entry name" value="OAT_like"/>
    <property type="match status" value="1"/>
</dbReference>
<evidence type="ECO:0000313" key="6">
    <source>
        <dbReference type="Proteomes" id="UP000238322"/>
    </source>
</evidence>
<dbReference type="AlphaFoldDB" id="A0A2S8G082"/>
<dbReference type="InterPro" id="IPR049704">
    <property type="entry name" value="Aminotrans_3_PPA_site"/>
</dbReference>
<accession>A0A2S8G082</accession>
<dbReference type="InterPro" id="IPR050103">
    <property type="entry name" value="Class-III_PLP-dep_AT"/>
</dbReference>
<sequence length="965" mass="103985">MGIRGHRMTPRELLDRLDACGVKLRVIGTRIEFNAPSGAIDAYLKQLMTEHKLELMELIRERSFAVESALNARDQSHAGALAQHVQPFFDSIGGVVNEMFDSACLEGATAGYVRHINPTLAGLFHLLGLDKTYVRGQGTTLFDSEGRDYLDAIAQFGALPFGHNPQAIWDEIARFRDRQEPAFVSQAIPVAAAELAEQLVEITPVGLNNVVFTNSGAEAVEVAIKLCRYATGRVGVLSCRGGFHGLTMAAMSATGSSYYCEGFGPRMDNFDVIPFGEIGALADRLESYPNRYAALLVEPIQGEGGIHVAPDGYLNTAHKLCSQAGVQLIVDEIQTGLGRTGHLFYSQSLGLNPDVLLCAKALGGGLVPIGAVLYSDVLRSPGFDLRHSSTFAGNALSCRVASATLEILTDRGLRLTDQVQMNGIYLGNRLRAMAAKHHEFVKEIRGCGYIWGVEFDFSRLTHRPGLIALLAQRGLLTGCIVSFALANSQVRLSPPSITQVIRIEPPLIATKGECDRIVESIEAACQTIKANDASALLRHLATETMPLRTRSQDFLGRDQTFRQITAQLDSEPSFDTMPGDRFAFVVHFLKITDFALFDPSLSELTPKELRYLRDRLVAASGPIPIGEIRVESKTGQVAYGEIIVVPFDTEELLAMRSNEAIRWVEWAFEIGSHRGAKVVGLGGFTSIVTNGGTALPKSRRTICTSGNALTAAMAVEAVIDAVERSGRKMSDVTIAVVGAAGVIGRAMSQKLAQLVGALCLVGRGGGSDLAQHRLIDVATSCIQSVWTIDATNRTQSLGTLAKVIQQQATCIDAVQLATAWAQSDGPISVSWDPNDATRMADVTITATSSPEPIIDIAAPKQGAILCDVSRPYNIADEIVKVRPDIQLVRGGQVALPGNPELGPLTQDVRGVLVACASETILLALESAKDDLGHRGDWCGQLSPFQLEVIERSAIKHGFRLHHPKT</sequence>
<comment type="cofactor">
    <cofactor evidence="1">
        <name>pyridoxal 5'-phosphate</name>
        <dbReference type="ChEBI" id="CHEBI:597326"/>
    </cofactor>
</comment>
<dbReference type="Gene3D" id="3.90.1150.10">
    <property type="entry name" value="Aspartate Aminotransferase, domain 1"/>
    <property type="match status" value="1"/>
</dbReference>
<dbReference type="GO" id="GO:0042802">
    <property type="term" value="F:identical protein binding"/>
    <property type="evidence" value="ECO:0007669"/>
    <property type="project" value="TreeGrafter"/>
</dbReference>
<proteinExistence type="predicted"/>
<dbReference type="GO" id="GO:0030170">
    <property type="term" value="F:pyridoxal phosphate binding"/>
    <property type="evidence" value="ECO:0007669"/>
    <property type="project" value="InterPro"/>
</dbReference>
<reference evidence="5 6" key="1">
    <citation type="submission" date="2018-02" db="EMBL/GenBank/DDBJ databases">
        <title>Comparative genomes isolates from brazilian mangrove.</title>
        <authorList>
            <person name="Araujo J.E."/>
            <person name="Taketani R.G."/>
            <person name="Silva M.C.P."/>
            <person name="Loureco M.V."/>
            <person name="Andreote F.D."/>
        </authorList>
    </citation>
    <scope>NUCLEOTIDE SEQUENCE [LARGE SCALE GENOMIC DNA]</scope>
    <source>
        <strain evidence="5 6">Hex-1 MGV</strain>
    </source>
</reference>
<dbReference type="Gene3D" id="1.10.10.1830">
    <property type="entry name" value="Non-ribosomal peptide synthase, adenylation domain"/>
    <property type="match status" value="1"/>
</dbReference>
<dbReference type="FunFam" id="3.40.640.10:FF:000004">
    <property type="entry name" value="Acetylornithine aminotransferase"/>
    <property type="match status" value="1"/>
</dbReference>
<dbReference type="GO" id="GO:0008483">
    <property type="term" value="F:transaminase activity"/>
    <property type="evidence" value="ECO:0007669"/>
    <property type="project" value="UniProtKB-KW"/>
</dbReference>
<dbReference type="PANTHER" id="PTHR11986">
    <property type="entry name" value="AMINOTRANSFERASE CLASS III"/>
    <property type="match status" value="1"/>
</dbReference>
<dbReference type="EMBL" id="PUHY01000005">
    <property type="protein sequence ID" value="PQO37849.1"/>
    <property type="molecule type" value="Genomic_DNA"/>
</dbReference>
<dbReference type="Gene3D" id="3.40.50.720">
    <property type="entry name" value="NAD(P)-binding Rossmann-like Domain"/>
    <property type="match status" value="1"/>
</dbReference>